<dbReference type="InterPro" id="IPR011250">
    <property type="entry name" value="OMP/PagP_B-barrel"/>
</dbReference>
<dbReference type="Proteomes" id="UP001595840">
    <property type="component" value="Unassembled WGS sequence"/>
</dbReference>
<proteinExistence type="predicted"/>
<dbReference type="SUPFAM" id="SSF56925">
    <property type="entry name" value="OMPA-like"/>
    <property type="match status" value="1"/>
</dbReference>
<organism evidence="4 5">
    <name type="scientific">Simiduia curdlanivorans</name>
    <dbReference type="NCBI Taxonomy" id="1492769"/>
    <lineage>
        <taxon>Bacteria</taxon>
        <taxon>Pseudomonadati</taxon>
        <taxon>Pseudomonadota</taxon>
        <taxon>Gammaproteobacteria</taxon>
        <taxon>Cellvibrionales</taxon>
        <taxon>Cellvibrionaceae</taxon>
        <taxon>Simiduia</taxon>
    </lineage>
</organism>
<comment type="caution">
    <text evidence="4">The sequence shown here is derived from an EMBL/GenBank/DDBJ whole genome shotgun (WGS) entry which is preliminary data.</text>
</comment>
<name>A0ABV8V643_9GAMM</name>
<reference evidence="5" key="1">
    <citation type="journal article" date="2019" name="Int. J. Syst. Evol. Microbiol.">
        <title>The Global Catalogue of Microorganisms (GCM) 10K type strain sequencing project: providing services to taxonomists for standard genome sequencing and annotation.</title>
        <authorList>
            <consortium name="The Broad Institute Genomics Platform"/>
            <consortium name="The Broad Institute Genome Sequencing Center for Infectious Disease"/>
            <person name="Wu L."/>
            <person name="Ma J."/>
        </authorList>
    </citation>
    <scope>NUCLEOTIDE SEQUENCE [LARGE SCALE GENOMIC DNA]</scope>
    <source>
        <strain evidence="5">CECT 8570</strain>
    </source>
</reference>
<evidence type="ECO:0000256" key="1">
    <source>
        <dbReference type="ARBA" id="ARBA00022729"/>
    </source>
</evidence>
<evidence type="ECO:0000256" key="2">
    <source>
        <dbReference type="SAM" id="SignalP"/>
    </source>
</evidence>
<keyword evidence="1 2" id="KW-0732">Signal</keyword>
<keyword evidence="5" id="KW-1185">Reference proteome</keyword>
<feature type="domain" description="Outer membrane protein beta-barrel" evidence="3">
    <location>
        <begin position="17"/>
        <end position="161"/>
    </location>
</feature>
<feature type="chain" id="PRO_5047500137" evidence="2">
    <location>
        <begin position="28"/>
        <end position="174"/>
    </location>
</feature>
<protein>
    <submittedName>
        <fullName evidence="4">Outer membrane beta-barrel protein</fullName>
    </submittedName>
</protein>
<dbReference type="EMBL" id="JBHSCX010000013">
    <property type="protein sequence ID" value="MFC4362921.1"/>
    <property type="molecule type" value="Genomic_DNA"/>
</dbReference>
<dbReference type="RefSeq" id="WP_290264883.1">
    <property type="nucleotide sequence ID" value="NZ_JAUFQG010000006.1"/>
</dbReference>
<sequence length="174" mass="18544">MIYQCFSVKLLAIISLVALLVSVNSVADEPKASTSKGGLYLGVKAIFNELKPEGTDNAGGVGIMIADHYHNGFGMEAEVSRSKADVNLLDLAEDYTLDAAGLYGVYRSPGAFYVKVRGGVVWKRLAIGDESSTRTTFGGGAGIGYDFGRVLLEGEYAYVDKDVAQWGLSVIGKF</sequence>
<gene>
    <name evidence="4" type="ORF">ACFOX3_11460</name>
</gene>
<accession>A0ABV8V643</accession>
<evidence type="ECO:0000259" key="3">
    <source>
        <dbReference type="Pfam" id="PF13505"/>
    </source>
</evidence>
<dbReference type="InterPro" id="IPR027385">
    <property type="entry name" value="Beta-barrel_OMP"/>
</dbReference>
<evidence type="ECO:0000313" key="5">
    <source>
        <dbReference type="Proteomes" id="UP001595840"/>
    </source>
</evidence>
<evidence type="ECO:0000313" key="4">
    <source>
        <dbReference type="EMBL" id="MFC4362921.1"/>
    </source>
</evidence>
<dbReference type="Pfam" id="PF13505">
    <property type="entry name" value="OMP_b-brl"/>
    <property type="match status" value="1"/>
</dbReference>
<feature type="signal peptide" evidence="2">
    <location>
        <begin position="1"/>
        <end position="27"/>
    </location>
</feature>